<keyword evidence="2" id="KW-1133">Transmembrane helix</keyword>
<keyword evidence="2" id="KW-0812">Transmembrane</keyword>
<gene>
    <name evidence="3" type="ORF">RWH44_03430</name>
</gene>
<evidence type="ECO:0000256" key="2">
    <source>
        <dbReference type="SAM" id="Phobius"/>
    </source>
</evidence>
<dbReference type="Proteomes" id="UP001261125">
    <property type="component" value="Unassembled WGS sequence"/>
</dbReference>
<sequence>MRRGDAMNDLKKLVGSSTESDDQARSAAPAPTDVAALRDLVGASAVISVDARVASESTQLRALVGEGVSASASSHSQNLADLTGGSAPEPTADSRKALSELVGGSRPASTPDSRAALAALVGAGGKSAEDAGWQAPELAQVGKRPLFGGRRKAGAVNYLSVAAAVVAVLAIVGTASFAVVQRATANPADDAMVSLREREAELANDTKVLQTAADLYDASVTEAASLAQASESVFVALQGRVDGAALGAAESARGTLLQASATAAPVSIPDYQRASIDEKSLADVGKAIDGVRLARESLPTLITDARDARSQITAAVSAFRSELTALGSAIRSEADKLVVENDSATQSFRAAVTDAAGRVTAAQQAGGDGLAEMPVYAAAVDALRAENQRVLGLEEAERERTPTQQPSRNPGSGGSNTGGGSTNPSPAPSPSPAESTPPTNPTDPPAETPTDPPTTEPGLPPIVIDPPATGDGTGTSS</sequence>
<feature type="compositionally biased region" description="Gly residues" evidence="1">
    <location>
        <begin position="411"/>
        <end position="421"/>
    </location>
</feature>
<reference evidence="3 4" key="1">
    <citation type="submission" date="2023-09" db="EMBL/GenBank/DDBJ databases">
        <title>Microbacterium fusihabitans sp. nov., Microbacterium phycihabitans sp. nov., and Microbacterium cervinum sp. nov., isolated from dried seaweeds of beach.</title>
        <authorList>
            <person name="Lee S.D."/>
        </authorList>
    </citation>
    <scope>NUCLEOTIDE SEQUENCE [LARGE SCALE GENOMIC DNA]</scope>
    <source>
        <strain evidence="3 4">KSW2-29</strain>
    </source>
</reference>
<keyword evidence="4" id="KW-1185">Reference proteome</keyword>
<dbReference type="EMBL" id="JAWDIT010000001">
    <property type="protein sequence ID" value="MDU0344750.1"/>
    <property type="molecule type" value="Genomic_DNA"/>
</dbReference>
<feature type="compositionally biased region" description="Basic and acidic residues" evidence="1">
    <location>
        <begin position="1"/>
        <end position="12"/>
    </location>
</feature>
<feature type="region of interest" description="Disordered" evidence="1">
    <location>
        <begin position="393"/>
        <end position="477"/>
    </location>
</feature>
<evidence type="ECO:0000313" key="3">
    <source>
        <dbReference type="EMBL" id="MDU0344750.1"/>
    </source>
</evidence>
<evidence type="ECO:0008006" key="5">
    <source>
        <dbReference type="Google" id="ProtNLM"/>
    </source>
</evidence>
<name>A0ABU3SIX7_9MICO</name>
<feature type="region of interest" description="Disordered" evidence="1">
    <location>
        <begin position="1"/>
        <end position="30"/>
    </location>
</feature>
<dbReference type="RefSeq" id="WP_316003469.1">
    <property type="nucleotide sequence ID" value="NZ_JAWDIT010000001.1"/>
</dbReference>
<evidence type="ECO:0000256" key="1">
    <source>
        <dbReference type="SAM" id="MobiDB-lite"/>
    </source>
</evidence>
<keyword evidence="2" id="KW-0472">Membrane</keyword>
<feature type="transmembrane region" description="Helical" evidence="2">
    <location>
        <begin position="156"/>
        <end position="180"/>
    </location>
</feature>
<feature type="compositionally biased region" description="Pro residues" evidence="1">
    <location>
        <begin position="438"/>
        <end position="464"/>
    </location>
</feature>
<organism evidence="3 4">
    <name type="scientific">Microbacterium phycohabitans</name>
    <dbReference type="NCBI Taxonomy" id="3075993"/>
    <lineage>
        <taxon>Bacteria</taxon>
        <taxon>Bacillati</taxon>
        <taxon>Actinomycetota</taxon>
        <taxon>Actinomycetes</taxon>
        <taxon>Micrococcales</taxon>
        <taxon>Microbacteriaceae</taxon>
        <taxon>Microbacterium</taxon>
    </lineage>
</organism>
<protein>
    <recommendedName>
        <fullName evidence="5">DUF5667 domain-containing protein</fullName>
    </recommendedName>
</protein>
<accession>A0ABU3SIX7</accession>
<evidence type="ECO:0000313" key="4">
    <source>
        <dbReference type="Proteomes" id="UP001261125"/>
    </source>
</evidence>
<feature type="region of interest" description="Disordered" evidence="1">
    <location>
        <begin position="74"/>
        <end position="95"/>
    </location>
</feature>
<proteinExistence type="predicted"/>
<comment type="caution">
    <text evidence="3">The sequence shown here is derived from an EMBL/GenBank/DDBJ whole genome shotgun (WGS) entry which is preliminary data.</text>
</comment>